<dbReference type="PROSITE" id="PS50004">
    <property type="entry name" value="C2"/>
    <property type="match status" value="1"/>
</dbReference>
<dbReference type="Proteomes" id="UP000228934">
    <property type="component" value="Unassembled WGS sequence"/>
</dbReference>
<proteinExistence type="inferred from homology"/>
<accession>A0A2G9S3Y7</accession>
<evidence type="ECO:0000313" key="5">
    <source>
        <dbReference type="Proteomes" id="UP000228934"/>
    </source>
</evidence>
<evidence type="ECO:0000256" key="1">
    <source>
        <dbReference type="ARBA" id="ARBA00005823"/>
    </source>
</evidence>
<keyword evidence="2" id="KW-0268">Exocytosis</keyword>
<evidence type="ECO:0000256" key="2">
    <source>
        <dbReference type="ARBA" id="ARBA00022483"/>
    </source>
</evidence>
<keyword evidence="5" id="KW-1185">Reference proteome</keyword>
<evidence type="ECO:0000313" key="4">
    <source>
        <dbReference type="EMBL" id="PIO34171.1"/>
    </source>
</evidence>
<feature type="domain" description="C2" evidence="3">
    <location>
        <begin position="1"/>
        <end position="65"/>
    </location>
</feature>
<dbReference type="EMBL" id="KV927549">
    <property type="protein sequence ID" value="PIO34171.1"/>
    <property type="molecule type" value="Genomic_DNA"/>
</dbReference>
<evidence type="ECO:0000259" key="3">
    <source>
        <dbReference type="PROSITE" id="PS50004"/>
    </source>
</evidence>
<reference evidence="5" key="1">
    <citation type="journal article" date="2017" name="Nat. Commun.">
        <title>The North American bullfrog draft genome provides insight into hormonal regulation of long noncoding RNA.</title>
        <authorList>
            <person name="Hammond S.A."/>
            <person name="Warren R.L."/>
            <person name="Vandervalk B.P."/>
            <person name="Kucuk E."/>
            <person name="Khan H."/>
            <person name="Gibb E.A."/>
            <person name="Pandoh P."/>
            <person name="Kirk H."/>
            <person name="Zhao Y."/>
            <person name="Jones M."/>
            <person name="Mungall A.J."/>
            <person name="Coope R."/>
            <person name="Pleasance S."/>
            <person name="Moore R.A."/>
            <person name="Holt R.A."/>
            <person name="Round J.M."/>
            <person name="Ohora S."/>
            <person name="Walle B.V."/>
            <person name="Veldhoen N."/>
            <person name="Helbing C.C."/>
            <person name="Birol I."/>
        </authorList>
    </citation>
    <scope>NUCLEOTIDE SEQUENCE [LARGE SCALE GENOMIC DNA]</scope>
</reference>
<dbReference type="GO" id="GO:0006887">
    <property type="term" value="P:exocytosis"/>
    <property type="evidence" value="ECO:0007669"/>
    <property type="project" value="UniProtKB-KW"/>
</dbReference>
<dbReference type="OrthoDB" id="7976202at2759"/>
<dbReference type="PANTHER" id="PTHR45999">
    <property type="entry name" value="UNC-13-4A, ISOFORM B"/>
    <property type="match status" value="1"/>
</dbReference>
<comment type="similarity">
    <text evidence="1">Belongs to the unc-13 family.</text>
</comment>
<sequence length="115" mass="13222">MKNELNPLYDETFDFLVTPEQCEVSGACVLLTVFDHDTLLSNELEGEAFLDLADVPGLKDDTVTNIPQKRLALSHPKHNGDRILQLLECRRSEKEAVLFVKLRRQRARQSRESER</sequence>
<dbReference type="InterPro" id="IPR035892">
    <property type="entry name" value="C2_domain_sf"/>
</dbReference>
<dbReference type="AlphaFoldDB" id="A0A2G9S3Y7"/>
<dbReference type="PANTHER" id="PTHR45999:SF3">
    <property type="entry name" value="PROTEIN UNC-13 HOMOLOG D"/>
    <property type="match status" value="1"/>
</dbReference>
<dbReference type="InterPro" id="IPR052095">
    <property type="entry name" value="UNC-13_domain"/>
</dbReference>
<dbReference type="Gene3D" id="2.60.40.150">
    <property type="entry name" value="C2 domain"/>
    <property type="match status" value="1"/>
</dbReference>
<dbReference type="InterPro" id="IPR000008">
    <property type="entry name" value="C2_dom"/>
</dbReference>
<gene>
    <name evidence="4" type="ORF">AB205_0079340</name>
</gene>
<dbReference type="GO" id="GO:0070382">
    <property type="term" value="C:exocytic vesicle"/>
    <property type="evidence" value="ECO:0007669"/>
    <property type="project" value="TreeGrafter"/>
</dbReference>
<organism evidence="4 5">
    <name type="scientific">Aquarana catesbeiana</name>
    <name type="common">American bullfrog</name>
    <name type="synonym">Rana catesbeiana</name>
    <dbReference type="NCBI Taxonomy" id="8400"/>
    <lineage>
        <taxon>Eukaryota</taxon>
        <taxon>Metazoa</taxon>
        <taxon>Chordata</taxon>
        <taxon>Craniata</taxon>
        <taxon>Vertebrata</taxon>
        <taxon>Euteleostomi</taxon>
        <taxon>Amphibia</taxon>
        <taxon>Batrachia</taxon>
        <taxon>Anura</taxon>
        <taxon>Neobatrachia</taxon>
        <taxon>Ranoidea</taxon>
        <taxon>Ranidae</taxon>
        <taxon>Aquarana</taxon>
    </lineage>
</organism>
<dbReference type="SUPFAM" id="SSF49562">
    <property type="entry name" value="C2 domain (Calcium/lipid-binding domain, CaLB)"/>
    <property type="match status" value="1"/>
</dbReference>
<name>A0A2G9S3Y7_AQUCT</name>
<dbReference type="Pfam" id="PF00168">
    <property type="entry name" value="C2"/>
    <property type="match status" value="1"/>
</dbReference>
<protein>
    <recommendedName>
        <fullName evidence="3">C2 domain-containing protein</fullName>
    </recommendedName>
</protein>